<dbReference type="NCBIfam" id="TIGR02523">
    <property type="entry name" value="type_IV_pilV"/>
    <property type="match status" value="1"/>
</dbReference>
<evidence type="ECO:0000259" key="2">
    <source>
        <dbReference type="Pfam" id="PF22150"/>
    </source>
</evidence>
<keyword evidence="1" id="KW-0812">Transmembrane</keyword>
<name>A0A1H1TYT2_9GAMM</name>
<accession>A0A1H1TYT2</accession>
<dbReference type="InterPro" id="IPR012902">
    <property type="entry name" value="N_methyl_site"/>
</dbReference>
<gene>
    <name evidence="3" type="ORF">SAMN05216198_2443</name>
</gene>
<feature type="domain" description="Type IV pilin Tt1218-like" evidence="2">
    <location>
        <begin position="35"/>
        <end position="107"/>
    </location>
</feature>
<keyword evidence="1" id="KW-0472">Membrane</keyword>
<protein>
    <submittedName>
        <fullName evidence="3">Type IV pilus assembly protein PilV</fullName>
    </submittedName>
</protein>
<dbReference type="EMBL" id="LT629748">
    <property type="protein sequence ID" value="SDS65388.1"/>
    <property type="molecule type" value="Genomic_DNA"/>
</dbReference>
<feature type="transmembrane region" description="Helical" evidence="1">
    <location>
        <begin position="12"/>
        <end position="35"/>
    </location>
</feature>
<dbReference type="STRING" id="797277.SAMN05216198_2443"/>
<dbReference type="Proteomes" id="UP000243426">
    <property type="component" value="Chromosome I"/>
</dbReference>
<dbReference type="AlphaFoldDB" id="A0A1H1TYT2"/>
<dbReference type="Pfam" id="PF07963">
    <property type="entry name" value="N_methyl"/>
    <property type="match status" value="1"/>
</dbReference>
<reference evidence="4" key="1">
    <citation type="submission" date="2016-10" db="EMBL/GenBank/DDBJ databases">
        <authorList>
            <person name="Varghese N."/>
            <person name="Submissions S."/>
        </authorList>
    </citation>
    <scope>NUCLEOTIDE SEQUENCE [LARGE SCALE GENOMIC DNA]</scope>
    <source>
        <strain evidence="4">2SM5</strain>
    </source>
</reference>
<dbReference type="Pfam" id="PF22150">
    <property type="entry name" value="Tt1218-like"/>
    <property type="match status" value="1"/>
</dbReference>
<proteinExistence type="predicted"/>
<dbReference type="RefSeq" id="WP_090273624.1">
    <property type="nucleotide sequence ID" value="NZ_LT629748.1"/>
</dbReference>
<keyword evidence="4" id="KW-1185">Reference proteome</keyword>
<dbReference type="OrthoDB" id="6078460at2"/>
<organism evidence="3 4">
    <name type="scientific">Halopseudomonas litoralis</name>
    <dbReference type="NCBI Taxonomy" id="797277"/>
    <lineage>
        <taxon>Bacteria</taxon>
        <taxon>Pseudomonadati</taxon>
        <taxon>Pseudomonadota</taxon>
        <taxon>Gammaproteobacteria</taxon>
        <taxon>Pseudomonadales</taxon>
        <taxon>Pseudomonadaceae</taxon>
        <taxon>Halopseudomonas</taxon>
    </lineage>
</organism>
<evidence type="ECO:0000256" key="1">
    <source>
        <dbReference type="SAM" id="Phobius"/>
    </source>
</evidence>
<evidence type="ECO:0000313" key="3">
    <source>
        <dbReference type="EMBL" id="SDS65388.1"/>
    </source>
</evidence>
<keyword evidence="1" id="KW-1133">Transmembrane helix</keyword>
<dbReference type="InterPro" id="IPR013362">
    <property type="entry name" value="Pilus_4_PilV"/>
</dbReference>
<dbReference type="InterPro" id="IPR054402">
    <property type="entry name" value="Tt1218-like_dom"/>
</dbReference>
<sequence length="171" mass="17754">MLLKNSRARQSGISLLEVLISLLILSLGALGFAGLQLKGLKTTEDANYRAHATLIAQDAIERILSNPEQITAYITSNSYTATAPGTAPPGNCVGSTCSASAMATWDIAHLNWTVANALPAGRIMAGTCPFNGGNAQCVTVSWNGMLPGNCTTAGGINSTPDSTCLVMEIIR</sequence>
<evidence type="ECO:0000313" key="4">
    <source>
        <dbReference type="Proteomes" id="UP000243426"/>
    </source>
</evidence>